<dbReference type="STRING" id="60711.ENSCSAP00000013018"/>
<reference evidence="11 12" key="1">
    <citation type="submission" date="2014-03" db="EMBL/GenBank/DDBJ databases">
        <authorList>
            <person name="Warren W."/>
            <person name="Wilson R.K."/>
        </authorList>
    </citation>
    <scope>NUCLEOTIDE SEQUENCE</scope>
</reference>
<evidence type="ECO:0000256" key="1">
    <source>
        <dbReference type="ARBA" id="ARBA00004613"/>
    </source>
</evidence>
<dbReference type="InterPro" id="IPR025933">
    <property type="entry name" value="Beta_defensin_dom"/>
</dbReference>
<proteinExistence type="inferred from homology"/>
<dbReference type="GO" id="GO:0005576">
    <property type="term" value="C:extracellular region"/>
    <property type="evidence" value="ECO:0007669"/>
    <property type="project" value="UniProtKB-SubCell"/>
</dbReference>
<evidence type="ECO:0000313" key="11">
    <source>
        <dbReference type="Ensembl" id="ENSCSAP00000013018.1"/>
    </source>
</evidence>
<evidence type="ECO:0000256" key="2">
    <source>
        <dbReference type="ARBA" id="ARBA00007371"/>
    </source>
</evidence>
<keyword evidence="6 9" id="KW-0211">Defensin</keyword>
<dbReference type="Pfam" id="PF13841">
    <property type="entry name" value="Defensin_beta_2"/>
    <property type="match status" value="1"/>
</dbReference>
<dbReference type="Bgee" id="ENSCSAG00000016970">
    <property type="expression patterns" value="Expressed in prefrontal cortex and 5 other cell types or tissues"/>
</dbReference>
<keyword evidence="8" id="KW-1015">Disulfide bond</keyword>
<comment type="subcellular location">
    <subcellularLocation>
        <location evidence="1 9">Secreted</location>
    </subcellularLocation>
</comment>
<accession>A0A0D9RWM9</accession>
<evidence type="ECO:0000256" key="7">
    <source>
        <dbReference type="ARBA" id="ARBA00023022"/>
    </source>
</evidence>
<protein>
    <recommendedName>
        <fullName evidence="9">Beta-defensin</fullName>
    </recommendedName>
</protein>
<evidence type="ECO:0000259" key="10">
    <source>
        <dbReference type="Pfam" id="PF13841"/>
    </source>
</evidence>
<evidence type="ECO:0000256" key="8">
    <source>
        <dbReference type="ARBA" id="ARBA00023157"/>
    </source>
</evidence>
<evidence type="ECO:0000256" key="4">
    <source>
        <dbReference type="ARBA" id="ARBA00022529"/>
    </source>
</evidence>
<name>A0A0D9RWM9_CHLSB</name>
<evidence type="ECO:0000256" key="9">
    <source>
        <dbReference type="RuleBase" id="RU231113"/>
    </source>
</evidence>
<dbReference type="Ensembl" id="ENSCSAT00000015065.1">
    <property type="protein sequence ID" value="ENSCSAP00000013018.1"/>
    <property type="gene ID" value="ENSCSAG00000016970.1"/>
</dbReference>
<comment type="similarity">
    <text evidence="2 9">Belongs to the beta-defensin family.</text>
</comment>
<evidence type="ECO:0000256" key="3">
    <source>
        <dbReference type="ARBA" id="ARBA00022525"/>
    </source>
</evidence>
<evidence type="ECO:0000313" key="12">
    <source>
        <dbReference type="Proteomes" id="UP000029965"/>
    </source>
</evidence>
<evidence type="ECO:0000256" key="5">
    <source>
        <dbReference type="ARBA" id="ARBA00022729"/>
    </source>
</evidence>
<dbReference type="EMBL" id="AQIB01160205">
    <property type="status" value="NOT_ANNOTATED_CDS"/>
    <property type="molecule type" value="Genomic_DNA"/>
</dbReference>
<keyword evidence="7 9" id="KW-0044">Antibiotic</keyword>
<comment type="function">
    <text evidence="9">Has antibacterial activity.</text>
</comment>
<dbReference type="Proteomes" id="UP000029965">
    <property type="component" value="Chromosome 8"/>
</dbReference>
<keyword evidence="12" id="KW-1185">Reference proteome</keyword>
<dbReference type="GO" id="GO:0045087">
    <property type="term" value="P:innate immune response"/>
    <property type="evidence" value="ECO:0007669"/>
    <property type="project" value="InterPro"/>
</dbReference>
<dbReference type="GO" id="GO:0042742">
    <property type="term" value="P:defense response to bacterium"/>
    <property type="evidence" value="ECO:0007669"/>
    <property type="project" value="UniProtKB-UniRule"/>
</dbReference>
<evidence type="ECO:0000256" key="6">
    <source>
        <dbReference type="ARBA" id="ARBA00022940"/>
    </source>
</evidence>
<reference evidence="11" key="2">
    <citation type="submission" date="2025-08" db="UniProtKB">
        <authorList>
            <consortium name="Ensembl"/>
        </authorList>
    </citation>
    <scope>IDENTIFICATION</scope>
</reference>
<feature type="chain" id="PRO_5005115472" description="Beta-defensin" evidence="9">
    <location>
        <begin position="20"/>
        <end position="65"/>
    </location>
</feature>
<keyword evidence="3 9" id="KW-0964">Secreted</keyword>
<keyword evidence="5 9" id="KW-0732">Signal</keyword>
<dbReference type="GeneTree" id="ENSGT00390000005938"/>
<dbReference type="eggNOG" id="ENOG502TF62">
    <property type="taxonomic scope" value="Eukaryota"/>
</dbReference>
<feature type="signal peptide" evidence="9">
    <location>
        <begin position="1"/>
        <end position="19"/>
    </location>
</feature>
<organism evidence="11 12">
    <name type="scientific">Chlorocebus sabaeus</name>
    <name type="common">Green monkey</name>
    <name type="synonym">Simia sabaea</name>
    <dbReference type="NCBI Taxonomy" id="60711"/>
    <lineage>
        <taxon>Eukaryota</taxon>
        <taxon>Metazoa</taxon>
        <taxon>Chordata</taxon>
        <taxon>Craniata</taxon>
        <taxon>Vertebrata</taxon>
        <taxon>Euteleostomi</taxon>
        <taxon>Mammalia</taxon>
        <taxon>Eutheria</taxon>
        <taxon>Euarchontoglires</taxon>
        <taxon>Primates</taxon>
        <taxon>Haplorrhini</taxon>
        <taxon>Catarrhini</taxon>
        <taxon>Cercopithecidae</taxon>
        <taxon>Cercopithecinae</taxon>
        <taxon>Chlorocebus</taxon>
    </lineage>
</organism>
<sequence length="65" mass="7535">MRTFLFLFVVLFFLTPAKNAFFDEKCDELKGACKKHCEKNEELTSFCQKSLKCCRTIQTCGNTID</sequence>
<keyword evidence="4 9" id="KW-0929">Antimicrobial</keyword>
<dbReference type="AlphaFoldDB" id="A0A0D9RWM9"/>
<dbReference type="OMA" id="RGTCKNN"/>
<reference evidence="11" key="3">
    <citation type="submission" date="2025-09" db="UniProtKB">
        <authorList>
            <consortium name="Ensembl"/>
        </authorList>
    </citation>
    <scope>IDENTIFICATION</scope>
</reference>
<dbReference type="Gene3D" id="3.10.360.10">
    <property type="entry name" value="Antimicrobial Peptide, Beta-defensin 2, Chain A"/>
    <property type="match status" value="1"/>
</dbReference>
<feature type="domain" description="Beta-defensin" evidence="10">
    <location>
        <begin position="25"/>
        <end position="54"/>
    </location>
</feature>